<evidence type="ECO:0000256" key="7">
    <source>
        <dbReference type="ARBA" id="ARBA00023186"/>
    </source>
</evidence>
<evidence type="ECO:0000256" key="5">
    <source>
        <dbReference type="ARBA" id="ARBA00022618"/>
    </source>
</evidence>
<dbReference type="GO" id="GO:0044183">
    <property type="term" value="F:protein folding chaperone"/>
    <property type="evidence" value="ECO:0007669"/>
    <property type="project" value="TreeGrafter"/>
</dbReference>
<evidence type="ECO:0000313" key="15">
    <source>
        <dbReference type="Proteomes" id="UP000632858"/>
    </source>
</evidence>
<dbReference type="SUPFAM" id="SSF102735">
    <property type="entry name" value="Trigger factor ribosome-binding domain"/>
    <property type="match status" value="1"/>
</dbReference>
<dbReference type="GO" id="GO:0043335">
    <property type="term" value="P:protein unfolding"/>
    <property type="evidence" value="ECO:0007669"/>
    <property type="project" value="TreeGrafter"/>
</dbReference>
<comment type="subcellular location">
    <subcellularLocation>
        <location evidence="11">Cytoplasm</location>
    </subcellularLocation>
    <text evidence="11">About half TF is bound to the ribosome near the polypeptide exit tunnel while the other half is free in the cytoplasm.</text>
</comment>
<sequence>MQVSVENTSSLERRMTVSIPADRLSSVIDGRLRDMAGKANLKGFRKGKVPTKVIEQRFGDQIRSEAFGELVRASFDQAVRQENVRIAGQPSIQADPGAAENEIRYTATFEIVPDFGTIDVSQLQIVRVHAQVEDADIDHMIDTLRQQRRTWEPVTRAAQVGDLVAVETFAATASARVPETGAEKGATVIGSGVMFPELEAQLSGMSAGDEREVEVTFPADWRVPALAGQNAKVTLKATQVSEPKVPEADEAFVKSFGVKSGKLDVFRQEVRANLERELKGMLMSRLRAEVAQKLVAAYSHVELPAKLIEAEARNLAANAQQQARQQGQADAVYPFDQFMVPARNRVAAGLLVGEIARQNGLKLDFNRVKETLSLIASTYEEPKQVIELYRNDPNLMSGLQNRVMEEQVIDWVAERAQSTDQNLSFTEAMRPV</sequence>
<keyword evidence="15" id="KW-1185">Reference proteome</keyword>
<evidence type="ECO:0000256" key="1">
    <source>
        <dbReference type="ARBA" id="ARBA00000971"/>
    </source>
</evidence>
<dbReference type="Gene3D" id="3.10.50.40">
    <property type="match status" value="1"/>
</dbReference>
<evidence type="ECO:0000259" key="12">
    <source>
        <dbReference type="Pfam" id="PF05697"/>
    </source>
</evidence>
<dbReference type="NCBIfam" id="TIGR00115">
    <property type="entry name" value="tig"/>
    <property type="match status" value="1"/>
</dbReference>
<keyword evidence="8 11" id="KW-0413">Isomerase</keyword>
<evidence type="ECO:0000256" key="10">
    <source>
        <dbReference type="ARBA" id="ARBA00029986"/>
    </source>
</evidence>
<keyword evidence="9 11" id="KW-0131">Cell cycle</keyword>
<evidence type="ECO:0000256" key="11">
    <source>
        <dbReference type="HAMAP-Rule" id="MF_00303"/>
    </source>
</evidence>
<reference evidence="14" key="2">
    <citation type="submission" date="2020-09" db="EMBL/GenBank/DDBJ databases">
        <authorList>
            <person name="Sun Q."/>
            <person name="Zhou Y."/>
        </authorList>
    </citation>
    <scope>NUCLEOTIDE SEQUENCE</scope>
    <source>
        <strain evidence="14">CGMCC 1.12726</strain>
    </source>
</reference>
<dbReference type="InterPro" id="IPR046357">
    <property type="entry name" value="PPIase_dom_sf"/>
</dbReference>
<name>A0A917CMH9_9GAMM</name>
<proteinExistence type="inferred from homology"/>
<dbReference type="InterPro" id="IPR005215">
    <property type="entry name" value="Trig_fac"/>
</dbReference>
<evidence type="ECO:0000256" key="4">
    <source>
        <dbReference type="ARBA" id="ARBA00016902"/>
    </source>
</evidence>
<dbReference type="InterPro" id="IPR008880">
    <property type="entry name" value="Trigger_fac_C"/>
</dbReference>
<dbReference type="Gene3D" id="1.10.3120.10">
    <property type="entry name" value="Trigger factor, C-terminal domain"/>
    <property type="match status" value="1"/>
</dbReference>
<dbReference type="EC" id="5.2.1.8" evidence="3 11"/>
<accession>A0A917CMH9</accession>
<dbReference type="Pfam" id="PF05698">
    <property type="entry name" value="Trigger_C"/>
    <property type="match status" value="1"/>
</dbReference>
<comment type="catalytic activity">
    <reaction evidence="1 11">
        <text>[protein]-peptidylproline (omega=180) = [protein]-peptidylproline (omega=0)</text>
        <dbReference type="Rhea" id="RHEA:16237"/>
        <dbReference type="Rhea" id="RHEA-COMP:10747"/>
        <dbReference type="Rhea" id="RHEA-COMP:10748"/>
        <dbReference type="ChEBI" id="CHEBI:83833"/>
        <dbReference type="ChEBI" id="CHEBI:83834"/>
        <dbReference type="EC" id="5.2.1.8"/>
    </reaction>
</comment>
<dbReference type="PANTHER" id="PTHR30560">
    <property type="entry name" value="TRIGGER FACTOR CHAPERONE AND PEPTIDYL-PROLYL CIS/TRANS ISOMERASE"/>
    <property type="match status" value="1"/>
</dbReference>
<comment type="similarity">
    <text evidence="2 11">Belongs to the FKBP-type PPIase family. Tig subfamily.</text>
</comment>
<feature type="domain" description="Trigger factor C-terminal" evidence="13">
    <location>
        <begin position="263"/>
        <end position="414"/>
    </location>
</feature>
<keyword evidence="6 11" id="KW-0697">Rotamase</keyword>
<dbReference type="GO" id="GO:0051083">
    <property type="term" value="P:'de novo' cotranslational protein folding"/>
    <property type="evidence" value="ECO:0007669"/>
    <property type="project" value="TreeGrafter"/>
</dbReference>
<dbReference type="PANTHER" id="PTHR30560:SF3">
    <property type="entry name" value="TRIGGER FACTOR-LIKE PROTEIN TIG, CHLOROPLASTIC"/>
    <property type="match status" value="1"/>
</dbReference>
<organism evidence="14 15">
    <name type="scientific">Arenimonas maotaiensis</name>
    <dbReference type="NCBI Taxonomy" id="1446479"/>
    <lineage>
        <taxon>Bacteria</taxon>
        <taxon>Pseudomonadati</taxon>
        <taxon>Pseudomonadota</taxon>
        <taxon>Gammaproteobacteria</taxon>
        <taxon>Lysobacterales</taxon>
        <taxon>Lysobacteraceae</taxon>
        <taxon>Arenimonas</taxon>
    </lineage>
</organism>
<comment type="domain">
    <text evidence="11">Consists of 3 domains; the N-terminus binds the ribosome, the middle domain has PPIase activity, while the C-terminus has intrinsic chaperone activity on its own.</text>
</comment>
<dbReference type="HAMAP" id="MF_00303">
    <property type="entry name" value="Trigger_factor_Tig"/>
    <property type="match status" value="1"/>
</dbReference>
<dbReference type="EMBL" id="BMFO01000002">
    <property type="protein sequence ID" value="GGF92132.1"/>
    <property type="molecule type" value="Genomic_DNA"/>
</dbReference>
<dbReference type="InterPro" id="IPR027304">
    <property type="entry name" value="Trigger_fact/SurA_dom_sf"/>
</dbReference>
<evidence type="ECO:0000256" key="2">
    <source>
        <dbReference type="ARBA" id="ARBA00005464"/>
    </source>
</evidence>
<comment type="caution">
    <text evidence="14">The sequence shown here is derived from an EMBL/GenBank/DDBJ whole genome shotgun (WGS) entry which is preliminary data.</text>
</comment>
<keyword evidence="5 11" id="KW-0132">Cell division</keyword>
<dbReference type="Proteomes" id="UP000632858">
    <property type="component" value="Unassembled WGS sequence"/>
</dbReference>
<keyword evidence="7 11" id="KW-0143">Chaperone</keyword>
<protein>
    <recommendedName>
        <fullName evidence="4 11">Trigger factor</fullName>
        <shortName evidence="11">TF</shortName>
        <ecNumber evidence="3 11">5.2.1.8</ecNumber>
    </recommendedName>
    <alternativeName>
        <fullName evidence="10 11">PPIase</fullName>
    </alternativeName>
</protein>
<dbReference type="SUPFAM" id="SSF109998">
    <property type="entry name" value="Triger factor/SurA peptide-binding domain-like"/>
    <property type="match status" value="1"/>
</dbReference>
<dbReference type="GO" id="GO:0003755">
    <property type="term" value="F:peptidyl-prolyl cis-trans isomerase activity"/>
    <property type="evidence" value="ECO:0007669"/>
    <property type="project" value="UniProtKB-UniRule"/>
</dbReference>
<dbReference type="PIRSF" id="PIRSF003095">
    <property type="entry name" value="Trigger_factor"/>
    <property type="match status" value="1"/>
</dbReference>
<dbReference type="SUPFAM" id="SSF54534">
    <property type="entry name" value="FKBP-like"/>
    <property type="match status" value="1"/>
</dbReference>
<dbReference type="Gene3D" id="3.30.70.1050">
    <property type="entry name" value="Trigger factor ribosome-binding domain"/>
    <property type="match status" value="1"/>
</dbReference>
<dbReference type="InterPro" id="IPR036611">
    <property type="entry name" value="Trigger_fac_ribosome-bd_sf"/>
</dbReference>
<evidence type="ECO:0000313" key="14">
    <source>
        <dbReference type="EMBL" id="GGF92132.1"/>
    </source>
</evidence>
<comment type="function">
    <text evidence="11">Involved in protein export. Acts as a chaperone by maintaining the newly synthesized protein in an open conformation. Functions as a peptidyl-prolyl cis-trans isomerase.</text>
</comment>
<evidence type="ECO:0000256" key="9">
    <source>
        <dbReference type="ARBA" id="ARBA00023306"/>
    </source>
</evidence>
<dbReference type="InterPro" id="IPR037041">
    <property type="entry name" value="Trigger_fac_C_sf"/>
</dbReference>
<dbReference type="InterPro" id="IPR008881">
    <property type="entry name" value="Trigger_fac_ribosome-bd_bac"/>
</dbReference>
<evidence type="ECO:0000256" key="3">
    <source>
        <dbReference type="ARBA" id="ARBA00013194"/>
    </source>
</evidence>
<dbReference type="GO" id="GO:0015031">
    <property type="term" value="P:protein transport"/>
    <property type="evidence" value="ECO:0007669"/>
    <property type="project" value="UniProtKB-UniRule"/>
</dbReference>
<evidence type="ECO:0000256" key="8">
    <source>
        <dbReference type="ARBA" id="ARBA00023235"/>
    </source>
</evidence>
<dbReference type="GO" id="GO:0051301">
    <property type="term" value="P:cell division"/>
    <property type="evidence" value="ECO:0007669"/>
    <property type="project" value="UniProtKB-KW"/>
</dbReference>
<evidence type="ECO:0000256" key="6">
    <source>
        <dbReference type="ARBA" id="ARBA00023110"/>
    </source>
</evidence>
<dbReference type="Pfam" id="PF05697">
    <property type="entry name" value="Trigger_N"/>
    <property type="match status" value="1"/>
</dbReference>
<evidence type="ECO:0000259" key="13">
    <source>
        <dbReference type="Pfam" id="PF05698"/>
    </source>
</evidence>
<dbReference type="GO" id="GO:0043022">
    <property type="term" value="F:ribosome binding"/>
    <property type="evidence" value="ECO:0007669"/>
    <property type="project" value="TreeGrafter"/>
</dbReference>
<dbReference type="RefSeq" id="WP_188448930.1">
    <property type="nucleotide sequence ID" value="NZ_BMFO01000002.1"/>
</dbReference>
<feature type="domain" description="Trigger factor ribosome-binding bacterial" evidence="12">
    <location>
        <begin position="1"/>
        <end position="144"/>
    </location>
</feature>
<keyword evidence="11" id="KW-0963">Cytoplasm</keyword>
<dbReference type="AlphaFoldDB" id="A0A917CMH9"/>
<dbReference type="GO" id="GO:0005737">
    <property type="term" value="C:cytoplasm"/>
    <property type="evidence" value="ECO:0007669"/>
    <property type="project" value="UniProtKB-SubCell"/>
</dbReference>
<gene>
    <name evidence="11 14" type="primary">tig</name>
    <name evidence="14" type="ORF">GCM10010960_12550</name>
</gene>
<reference evidence="14" key="1">
    <citation type="journal article" date="2014" name="Int. J. Syst. Evol. Microbiol.">
        <title>Complete genome sequence of Corynebacterium casei LMG S-19264T (=DSM 44701T), isolated from a smear-ripened cheese.</title>
        <authorList>
            <consortium name="US DOE Joint Genome Institute (JGI-PGF)"/>
            <person name="Walter F."/>
            <person name="Albersmeier A."/>
            <person name="Kalinowski J."/>
            <person name="Ruckert C."/>
        </authorList>
    </citation>
    <scope>NUCLEOTIDE SEQUENCE</scope>
    <source>
        <strain evidence="14">CGMCC 1.12726</strain>
    </source>
</reference>